<evidence type="ECO:0000259" key="1">
    <source>
        <dbReference type="Pfam" id="PF12680"/>
    </source>
</evidence>
<dbReference type="SUPFAM" id="SSF54427">
    <property type="entry name" value="NTF2-like"/>
    <property type="match status" value="1"/>
</dbReference>
<dbReference type="Proteomes" id="UP000467105">
    <property type="component" value="Chromosome"/>
</dbReference>
<protein>
    <recommendedName>
        <fullName evidence="1">SnoaL-like domain-containing protein</fullName>
    </recommendedName>
</protein>
<dbReference type="AlphaFoldDB" id="A0A7I7YPK9"/>
<evidence type="ECO:0000313" key="3">
    <source>
        <dbReference type="Proteomes" id="UP000467105"/>
    </source>
</evidence>
<dbReference type="Pfam" id="PF12680">
    <property type="entry name" value="SnoaL_2"/>
    <property type="match status" value="1"/>
</dbReference>
<gene>
    <name evidence="2" type="ORF">MPRM_03830</name>
</gene>
<reference evidence="2 3" key="1">
    <citation type="journal article" date="2019" name="Emerg. Microbes Infect.">
        <title>Comprehensive subspecies identification of 175 nontuberculous mycobacteria species based on 7547 genomic profiles.</title>
        <authorList>
            <person name="Matsumoto Y."/>
            <person name="Kinjo T."/>
            <person name="Motooka D."/>
            <person name="Nabeya D."/>
            <person name="Jung N."/>
            <person name="Uechi K."/>
            <person name="Horii T."/>
            <person name="Iida T."/>
            <person name="Fujita J."/>
            <person name="Nakamura S."/>
        </authorList>
    </citation>
    <scope>NUCLEOTIDE SEQUENCE [LARGE SCALE GENOMIC DNA]</scope>
    <source>
        <strain evidence="2 3">JCM 14742</strain>
    </source>
</reference>
<sequence length="147" mass="16783">MRRMRDMTKYAAMRPYFEVVAEALKGLVDGIDFFDMHAEDVVVEFVITVPDYPRRIVGREALAELYADYGESIVQAGSSDVYRYYDPDKSVVILEYTMHGTVVRTGAPYVNRFISVIAVKNRKIVHWRDYLDPLAVFAAFGDAPAPY</sequence>
<organism evidence="2 3">
    <name type="scientific">Mycobacterium parmense</name>
    <dbReference type="NCBI Taxonomy" id="185642"/>
    <lineage>
        <taxon>Bacteria</taxon>
        <taxon>Bacillati</taxon>
        <taxon>Actinomycetota</taxon>
        <taxon>Actinomycetes</taxon>
        <taxon>Mycobacteriales</taxon>
        <taxon>Mycobacteriaceae</taxon>
        <taxon>Mycobacterium</taxon>
        <taxon>Mycobacterium simiae complex</taxon>
    </lineage>
</organism>
<proteinExistence type="predicted"/>
<dbReference type="EMBL" id="AP022614">
    <property type="protein sequence ID" value="BBZ43102.1"/>
    <property type="molecule type" value="Genomic_DNA"/>
</dbReference>
<keyword evidence="3" id="KW-1185">Reference proteome</keyword>
<evidence type="ECO:0000313" key="2">
    <source>
        <dbReference type="EMBL" id="BBZ43102.1"/>
    </source>
</evidence>
<accession>A0A7I7YPK9</accession>
<dbReference type="InterPro" id="IPR032710">
    <property type="entry name" value="NTF2-like_dom_sf"/>
</dbReference>
<dbReference type="Gene3D" id="3.10.450.50">
    <property type="match status" value="1"/>
</dbReference>
<dbReference type="InterPro" id="IPR037401">
    <property type="entry name" value="SnoaL-like"/>
</dbReference>
<name>A0A7I7YPK9_9MYCO</name>
<feature type="domain" description="SnoaL-like" evidence="1">
    <location>
        <begin position="32"/>
        <end position="127"/>
    </location>
</feature>